<dbReference type="GO" id="GO:0016887">
    <property type="term" value="F:ATP hydrolysis activity"/>
    <property type="evidence" value="ECO:0007669"/>
    <property type="project" value="InterPro"/>
</dbReference>
<evidence type="ECO:0000313" key="13">
    <source>
        <dbReference type="Proteomes" id="UP000620366"/>
    </source>
</evidence>
<gene>
    <name evidence="12" type="ORF">H8695_09460</name>
</gene>
<evidence type="ECO:0000259" key="11">
    <source>
        <dbReference type="PROSITE" id="PS50893"/>
    </source>
</evidence>
<dbReference type="PANTHER" id="PTHR43790:SF9">
    <property type="entry name" value="GALACTOFURANOSE TRANSPORTER ATP-BINDING PROTEIN YTFR"/>
    <property type="match status" value="1"/>
</dbReference>
<dbReference type="InterPro" id="IPR003593">
    <property type="entry name" value="AAA+_ATPase"/>
</dbReference>
<dbReference type="Gene3D" id="3.40.50.300">
    <property type="entry name" value="P-loop containing nucleotide triphosphate hydrolases"/>
    <property type="match status" value="2"/>
</dbReference>
<dbReference type="GO" id="GO:0015749">
    <property type="term" value="P:monosaccharide transmembrane transport"/>
    <property type="evidence" value="ECO:0007669"/>
    <property type="project" value="UniProtKB-ARBA"/>
</dbReference>
<comment type="subcellular location">
    <subcellularLocation>
        <location evidence="2">Cell inner membrane</location>
    </subcellularLocation>
    <subcellularLocation>
        <location evidence="1">Cell membrane</location>
        <topology evidence="1">Peripheral membrane protein</topology>
    </subcellularLocation>
</comment>
<reference evidence="12" key="1">
    <citation type="submission" date="2020-08" db="EMBL/GenBank/DDBJ databases">
        <title>Genome public.</title>
        <authorList>
            <person name="Liu C."/>
            <person name="Sun Q."/>
        </authorList>
    </citation>
    <scope>NUCLEOTIDE SEQUENCE</scope>
    <source>
        <strain evidence="12">BX7</strain>
    </source>
</reference>
<evidence type="ECO:0000256" key="8">
    <source>
        <dbReference type="ARBA" id="ARBA00022840"/>
    </source>
</evidence>
<evidence type="ECO:0000256" key="10">
    <source>
        <dbReference type="ARBA" id="ARBA00023136"/>
    </source>
</evidence>
<dbReference type="InterPro" id="IPR003439">
    <property type="entry name" value="ABC_transporter-like_ATP-bd"/>
</dbReference>
<dbReference type="InterPro" id="IPR027417">
    <property type="entry name" value="P-loop_NTPase"/>
</dbReference>
<feature type="domain" description="ABC transporter" evidence="11">
    <location>
        <begin position="245"/>
        <end position="492"/>
    </location>
</feature>
<protein>
    <submittedName>
        <fullName evidence="12">Sugar ABC transporter ATP-binding protein</fullName>
    </submittedName>
</protein>
<evidence type="ECO:0000256" key="9">
    <source>
        <dbReference type="ARBA" id="ARBA00022967"/>
    </source>
</evidence>
<dbReference type="GO" id="GO:0005524">
    <property type="term" value="F:ATP binding"/>
    <property type="evidence" value="ECO:0007669"/>
    <property type="project" value="UniProtKB-KW"/>
</dbReference>
<dbReference type="Pfam" id="PF00005">
    <property type="entry name" value="ABC_tran"/>
    <property type="match status" value="2"/>
</dbReference>
<evidence type="ECO:0000256" key="5">
    <source>
        <dbReference type="ARBA" id="ARBA00022597"/>
    </source>
</evidence>
<dbReference type="SMART" id="SM00382">
    <property type="entry name" value="AAA"/>
    <property type="match status" value="2"/>
</dbReference>
<dbReference type="SUPFAM" id="SSF52540">
    <property type="entry name" value="P-loop containing nucleoside triphosphate hydrolases"/>
    <property type="match status" value="2"/>
</dbReference>
<name>A0A926HR06_9FIRM</name>
<dbReference type="FunFam" id="3.40.50.300:FF:000127">
    <property type="entry name" value="Ribose import ATP-binding protein RbsA"/>
    <property type="match status" value="1"/>
</dbReference>
<dbReference type="GO" id="GO:0005886">
    <property type="term" value="C:plasma membrane"/>
    <property type="evidence" value="ECO:0007669"/>
    <property type="project" value="UniProtKB-SubCell"/>
</dbReference>
<feature type="domain" description="ABC transporter" evidence="11">
    <location>
        <begin position="4"/>
        <end position="239"/>
    </location>
</feature>
<keyword evidence="8 12" id="KW-0067">ATP-binding</keyword>
<keyword evidence="6" id="KW-0677">Repeat</keyword>
<keyword evidence="9" id="KW-1278">Translocase</keyword>
<dbReference type="InterPro" id="IPR050107">
    <property type="entry name" value="ABC_carbohydrate_import_ATPase"/>
</dbReference>
<evidence type="ECO:0000256" key="2">
    <source>
        <dbReference type="ARBA" id="ARBA00004533"/>
    </source>
</evidence>
<accession>A0A926HR06</accession>
<proteinExistence type="predicted"/>
<dbReference type="CDD" id="cd03216">
    <property type="entry name" value="ABC_Carb_Monos_I"/>
    <property type="match status" value="1"/>
</dbReference>
<dbReference type="EMBL" id="JACRSP010000004">
    <property type="protein sequence ID" value="MBC8536912.1"/>
    <property type="molecule type" value="Genomic_DNA"/>
</dbReference>
<dbReference type="FunFam" id="3.40.50.300:FF:000126">
    <property type="entry name" value="Galactose/methyl galactoside import ATP-binding protein MglA"/>
    <property type="match status" value="1"/>
</dbReference>
<evidence type="ECO:0000313" key="12">
    <source>
        <dbReference type="EMBL" id="MBC8536912.1"/>
    </source>
</evidence>
<evidence type="ECO:0000256" key="6">
    <source>
        <dbReference type="ARBA" id="ARBA00022737"/>
    </source>
</evidence>
<evidence type="ECO:0000256" key="1">
    <source>
        <dbReference type="ARBA" id="ARBA00004202"/>
    </source>
</evidence>
<dbReference type="RefSeq" id="WP_249300959.1">
    <property type="nucleotide sequence ID" value="NZ_JACRSP010000004.1"/>
</dbReference>
<keyword evidence="4" id="KW-1003">Cell membrane</keyword>
<dbReference type="PROSITE" id="PS50893">
    <property type="entry name" value="ABC_TRANSPORTER_2"/>
    <property type="match status" value="2"/>
</dbReference>
<dbReference type="CDD" id="cd03215">
    <property type="entry name" value="ABC_Carb_Monos_II"/>
    <property type="match status" value="1"/>
</dbReference>
<comment type="caution">
    <text evidence="12">The sequence shown here is derived from an EMBL/GenBank/DDBJ whole genome shotgun (WGS) entry which is preliminary data.</text>
</comment>
<dbReference type="PANTHER" id="PTHR43790">
    <property type="entry name" value="CARBOHYDRATE TRANSPORT ATP-BINDING PROTEIN MG119-RELATED"/>
    <property type="match status" value="1"/>
</dbReference>
<dbReference type="AlphaFoldDB" id="A0A926HR06"/>
<evidence type="ECO:0000256" key="7">
    <source>
        <dbReference type="ARBA" id="ARBA00022741"/>
    </source>
</evidence>
<keyword evidence="10" id="KW-0472">Membrane</keyword>
<evidence type="ECO:0000256" key="4">
    <source>
        <dbReference type="ARBA" id="ARBA00022475"/>
    </source>
</evidence>
<keyword evidence="13" id="KW-1185">Reference proteome</keyword>
<sequence length="492" mass="54333">MSLLTLNRMKKSFFGVEVLHSVDFTLEAGEVHALIGENGAGKSTLMKLLMGEYRPDGGEIVLDGTPVKIGSPAEALRHGIAKVHQELSPILDMSVADNLFLGRESKRFGLVREGDQLRRARELFEKLGLTLDPRRLMRELSVAETQMVEIAKAVSYDSRVLILDEPTSAITHVEVEKLFSMIRLLKSRGVGIIYISHKLEELYEISDRITVLRDGSHVLTDDTKSLPKPKLINAMVGRELTELYPRTKNEVGTPLLEVRELTRAGEFRNVSFTLRRGEIVGLAGLMGSGRTEICMALFGAARPDAGEILLDGRPVRLRRPADAISKGIALISEDRKREGLNLQGSVADNILGVVQRRYARAGFLDGRRSRGAVQQMVEEFRIKVHEVGQSVSNLSGGNQQKVVVAKWKLTQPDILIFDEPTRGVDVGAKAEIYRIINGFAQQGKAVLMVSSEMPEIIGMCDRVLVLHAGRLTGELTGERITQQEIMKLASGL</sequence>
<organism evidence="12 13">
    <name type="scientific">Feifania hominis</name>
    <dbReference type="NCBI Taxonomy" id="2763660"/>
    <lineage>
        <taxon>Bacteria</taxon>
        <taxon>Bacillati</taxon>
        <taxon>Bacillota</taxon>
        <taxon>Clostridia</taxon>
        <taxon>Eubacteriales</taxon>
        <taxon>Feifaniaceae</taxon>
        <taxon>Feifania</taxon>
    </lineage>
</organism>
<dbReference type="Proteomes" id="UP000620366">
    <property type="component" value="Unassembled WGS sequence"/>
</dbReference>
<keyword evidence="5" id="KW-0762">Sugar transport</keyword>
<keyword evidence="7" id="KW-0547">Nucleotide-binding</keyword>
<evidence type="ECO:0000256" key="3">
    <source>
        <dbReference type="ARBA" id="ARBA00022448"/>
    </source>
</evidence>
<keyword evidence="3" id="KW-0813">Transport</keyword>